<protein>
    <recommendedName>
        <fullName evidence="2">Fumarylacetoacetase-like C-terminal domain-containing protein</fullName>
    </recommendedName>
</protein>
<organism evidence="3 4">
    <name type="scientific">Acinetobacter guillouiae NIPH 991</name>
    <dbReference type="NCBI Taxonomy" id="1217656"/>
    <lineage>
        <taxon>Bacteria</taxon>
        <taxon>Pseudomonadati</taxon>
        <taxon>Pseudomonadota</taxon>
        <taxon>Gammaproteobacteria</taxon>
        <taxon>Moraxellales</taxon>
        <taxon>Moraxellaceae</taxon>
        <taxon>Acinetobacter</taxon>
    </lineage>
</organism>
<keyword evidence="4" id="KW-1185">Reference proteome</keyword>
<dbReference type="GO" id="GO:0008684">
    <property type="term" value="F:2-oxopent-4-enoate hydratase activity"/>
    <property type="evidence" value="ECO:0007669"/>
    <property type="project" value="TreeGrafter"/>
</dbReference>
<dbReference type="PATRIC" id="fig|1217656.3.peg.3822"/>
<name>N8Y755_ACIGI</name>
<dbReference type="PANTHER" id="PTHR30143">
    <property type="entry name" value="ACID HYDRATASE"/>
    <property type="match status" value="1"/>
</dbReference>
<reference evidence="3 4" key="1">
    <citation type="submission" date="2013-02" db="EMBL/GenBank/DDBJ databases">
        <title>The Genome Sequence of Acinetobacter guillouiae NIPH 991.</title>
        <authorList>
            <consortium name="The Broad Institute Genome Sequencing Platform"/>
            <consortium name="The Broad Institute Genome Sequencing Center for Infectious Disease"/>
            <person name="Cerqueira G."/>
            <person name="Feldgarden M."/>
            <person name="Courvalin P."/>
            <person name="Perichon B."/>
            <person name="Grillot-Courvalin C."/>
            <person name="Clermont D."/>
            <person name="Rocha E."/>
            <person name="Yoon E.-J."/>
            <person name="Nemec A."/>
            <person name="Walker B."/>
            <person name="Young S.K."/>
            <person name="Zeng Q."/>
            <person name="Gargeya S."/>
            <person name="Fitzgerald M."/>
            <person name="Haas B."/>
            <person name="Abouelleil A."/>
            <person name="Alvarado L."/>
            <person name="Arachchi H.M."/>
            <person name="Berlin A.M."/>
            <person name="Chapman S.B."/>
            <person name="Dewar J."/>
            <person name="Goldberg J."/>
            <person name="Griggs A."/>
            <person name="Gujja S."/>
            <person name="Hansen M."/>
            <person name="Howarth C."/>
            <person name="Imamovic A."/>
            <person name="Larimer J."/>
            <person name="McCowan C."/>
            <person name="Murphy C."/>
            <person name="Neiman D."/>
            <person name="Pearson M."/>
            <person name="Priest M."/>
            <person name="Roberts A."/>
            <person name="Saif S."/>
            <person name="Shea T."/>
            <person name="Sisk P."/>
            <person name="Sykes S."/>
            <person name="Wortman J."/>
            <person name="Nusbaum C."/>
            <person name="Birren B."/>
        </authorList>
    </citation>
    <scope>NUCLEOTIDE SEQUENCE [LARGE SCALE GENOMIC DNA]</scope>
    <source>
        <strain evidence="3 4">NIPH 991</strain>
    </source>
</reference>
<evidence type="ECO:0000313" key="4">
    <source>
        <dbReference type="Proteomes" id="UP000013148"/>
    </source>
</evidence>
<dbReference type="Proteomes" id="UP000013148">
    <property type="component" value="Unassembled WGS sequence"/>
</dbReference>
<dbReference type="Pfam" id="PF01557">
    <property type="entry name" value="FAA_hydrolase"/>
    <property type="match status" value="1"/>
</dbReference>
<dbReference type="InterPro" id="IPR011234">
    <property type="entry name" value="Fumarylacetoacetase-like_C"/>
</dbReference>
<accession>N8Y755</accession>
<dbReference type="EMBL" id="APPJ01000014">
    <property type="protein sequence ID" value="ENV15160.1"/>
    <property type="molecule type" value="Genomic_DNA"/>
</dbReference>
<dbReference type="AlphaFoldDB" id="N8Y755"/>
<dbReference type="InterPro" id="IPR050772">
    <property type="entry name" value="Hydratase-Decarb/MhpD_sf"/>
</dbReference>
<feature type="domain" description="Fumarylacetoacetase-like C-terminal" evidence="2">
    <location>
        <begin position="91"/>
        <end position="228"/>
    </location>
</feature>
<keyword evidence="1" id="KW-0456">Lyase</keyword>
<evidence type="ECO:0000313" key="3">
    <source>
        <dbReference type="EMBL" id="ENV15160.1"/>
    </source>
</evidence>
<dbReference type="Gene3D" id="3.90.850.10">
    <property type="entry name" value="Fumarylacetoacetase-like, C-terminal domain"/>
    <property type="match status" value="1"/>
</dbReference>
<proteinExistence type="predicted"/>
<evidence type="ECO:0000259" key="2">
    <source>
        <dbReference type="Pfam" id="PF01557"/>
    </source>
</evidence>
<dbReference type="eggNOG" id="COG3971">
    <property type="taxonomic scope" value="Bacteria"/>
</dbReference>
<comment type="caution">
    <text evidence="3">The sequence shown here is derived from an EMBL/GenBank/DDBJ whole genome shotgun (WGS) entry which is preliminary data.</text>
</comment>
<dbReference type="HOGENOM" id="CLU_060136_4_0_6"/>
<sequence>MSVDQLTELQQRLLDARIVRHVLDANEFKSVETDQAYLCQAQLIQHYCQETDTTVSGWKVALSGAPAQAKYALQHPVYGHLCADMQLENGSCIALANLYQPKLEVELAFILKQAISSTDLTDAELLAKVGQIRPAIEIADTRWQNWHFNLAQFLADNAAAQFYILGDEIEVSITDLDIYLLIERANLDIIVTTQPEDHPIRNYLWLVRTLLQQAKSLNVGDVILTGSIIRPMDLNIGQYDFSVLGQKLSLQVI</sequence>
<dbReference type="RefSeq" id="WP_004822859.1">
    <property type="nucleotide sequence ID" value="NZ_KB849456.1"/>
</dbReference>
<dbReference type="PANTHER" id="PTHR30143:SF0">
    <property type="entry name" value="2-KETO-4-PENTENOATE HYDRATASE"/>
    <property type="match status" value="1"/>
</dbReference>
<dbReference type="InterPro" id="IPR036663">
    <property type="entry name" value="Fumarylacetoacetase_C_sf"/>
</dbReference>
<gene>
    <name evidence="3" type="ORF">F964_03882</name>
</gene>
<dbReference type="GO" id="GO:0005737">
    <property type="term" value="C:cytoplasm"/>
    <property type="evidence" value="ECO:0007669"/>
    <property type="project" value="TreeGrafter"/>
</dbReference>
<dbReference type="SUPFAM" id="SSF56529">
    <property type="entry name" value="FAH"/>
    <property type="match status" value="1"/>
</dbReference>
<evidence type="ECO:0000256" key="1">
    <source>
        <dbReference type="ARBA" id="ARBA00023239"/>
    </source>
</evidence>